<dbReference type="EMBL" id="BAABRI010000039">
    <property type="protein sequence ID" value="GAA5484839.1"/>
    <property type="molecule type" value="Genomic_DNA"/>
</dbReference>
<feature type="region of interest" description="Disordered" evidence="1">
    <location>
        <begin position="41"/>
        <end position="60"/>
    </location>
</feature>
<dbReference type="Proteomes" id="UP001476282">
    <property type="component" value="Unassembled WGS sequence"/>
</dbReference>
<keyword evidence="3" id="KW-1185">Reference proteome</keyword>
<gene>
    <name evidence="2" type="ORF">Hsar01_04089</name>
</gene>
<feature type="compositionally biased region" description="Basic and acidic residues" evidence="1">
    <location>
        <begin position="45"/>
        <end position="60"/>
    </location>
</feature>
<evidence type="ECO:0000256" key="1">
    <source>
        <dbReference type="SAM" id="MobiDB-lite"/>
    </source>
</evidence>
<sequence length="60" mass="6777">MSEEKRTNDRPEEGGTLNSGGPVAMPQETIYLQRLHLDQLTGDDMQGRREWERSGHGLPV</sequence>
<reference evidence="2 3" key="1">
    <citation type="submission" date="2024-02" db="EMBL/GenBank/DDBJ databases">
        <title>Haloferula sargassicola NBRC 104335.</title>
        <authorList>
            <person name="Ichikawa N."/>
            <person name="Katano-Makiyama Y."/>
            <person name="Hidaka K."/>
        </authorList>
    </citation>
    <scope>NUCLEOTIDE SEQUENCE [LARGE SCALE GENOMIC DNA]</scope>
    <source>
        <strain evidence="2 3">NBRC 104335</strain>
    </source>
</reference>
<organism evidence="2 3">
    <name type="scientific">Haloferula sargassicola</name>
    <dbReference type="NCBI Taxonomy" id="490096"/>
    <lineage>
        <taxon>Bacteria</taxon>
        <taxon>Pseudomonadati</taxon>
        <taxon>Verrucomicrobiota</taxon>
        <taxon>Verrucomicrobiia</taxon>
        <taxon>Verrucomicrobiales</taxon>
        <taxon>Verrucomicrobiaceae</taxon>
        <taxon>Haloferula</taxon>
    </lineage>
</organism>
<comment type="caution">
    <text evidence="2">The sequence shown here is derived from an EMBL/GenBank/DDBJ whole genome shotgun (WGS) entry which is preliminary data.</text>
</comment>
<name>A0ABP9UTY9_9BACT</name>
<evidence type="ECO:0000313" key="3">
    <source>
        <dbReference type="Proteomes" id="UP001476282"/>
    </source>
</evidence>
<proteinExistence type="predicted"/>
<evidence type="ECO:0000313" key="2">
    <source>
        <dbReference type="EMBL" id="GAA5484839.1"/>
    </source>
</evidence>
<dbReference type="RefSeq" id="WP_353568948.1">
    <property type="nucleotide sequence ID" value="NZ_BAABRI010000039.1"/>
</dbReference>
<feature type="region of interest" description="Disordered" evidence="1">
    <location>
        <begin position="1"/>
        <end position="27"/>
    </location>
</feature>
<accession>A0ABP9UTY9</accession>
<feature type="compositionally biased region" description="Basic and acidic residues" evidence="1">
    <location>
        <begin position="1"/>
        <end position="13"/>
    </location>
</feature>
<protein>
    <submittedName>
        <fullName evidence="2">Uncharacterized protein</fullName>
    </submittedName>
</protein>